<proteinExistence type="inferred from homology"/>
<gene>
    <name evidence="6" type="primary">cmpR_5</name>
    <name evidence="6" type="ORF">PAECIP111802_04190</name>
</gene>
<evidence type="ECO:0000259" key="5">
    <source>
        <dbReference type="PROSITE" id="PS50931"/>
    </source>
</evidence>
<evidence type="ECO:0000256" key="1">
    <source>
        <dbReference type="ARBA" id="ARBA00009437"/>
    </source>
</evidence>
<name>A0ABM8VLA7_9BACL</name>
<dbReference type="Proteomes" id="UP000730618">
    <property type="component" value="Unassembled WGS sequence"/>
</dbReference>
<dbReference type="PROSITE" id="PS50931">
    <property type="entry name" value="HTH_LYSR"/>
    <property type="match status" value="1"/>
</dbReference>
<evidence type="ECO:0000256" key="2">
    <source>
        <dbReference type="ARBA" id="ARBA00023015"/>
    </source>
</evidence>
<dbReference type="CDD" id="cd05466">
    <property type="entry name" value="PBP2_LTTR_substrate"/>
    <property type="match status" value="1"/>
</dbReference>
<dbReference type="PANTHER" id="PTHR30126">
    <property type="entry name" value="HTH-TYPE TRANSCRIPTIONAL REGULATOR"/>
    <property type="match status" value="1"/>
</dbReference>
<dbReference type="Pfam" id="PF00126">
    <property type="entry name" value="HTH_1"/>
    <property type="match status" value="1"/>
</dbReference>
<keyword evidence="4" id="KW-0804">Transcription</keyword>
<keyword evidence="7" id="KW-1185">Reference proteome</keyword>
<keyword evidence="3" id="KW-0238">DNA-binding</keyword>
<dbReference type="InterPro" id="IPR005119">
    <property type="entry name" value="LysR_subst-bd"/>
</dbReference>
<comment type="similarity">
    <text evidence="1">Belongs to the LysR transcriptional regulatory family.</text>
</comment>
<keyword evidence="2" id="KW-0805">Transcription regulation</keyword>
<protein>
    <submittedName>
        <fullName evidence="6">HTH-type transcriptional activator CmpR</fullName>
    </submittedName>
</protein>
<accession>A0ABM8VLA7</accession>
<organism evidence="6 7">
    <name type="scientific">Paenibacillus allorhizosphaerae</name>
    <dbReference type="NCBI Taxonomy" id="2849866"/>
    <lineage>
        <taxon>Bacteria</taxon>
        <taxon>Bacillati</taxon>
        <taxon>Bacillota</taxon>
        <taxon>Bacilli</taxon>
        <taxon>Bacillales</taxon>
        <taxon>Paenibacillaceae</taxon>
        <taxon>Paenibacillus</taxon>
    </lineage>
</organism>
<dbReference type="Pfam" id="PF03466">
    <property type="entry name" value="LysR_substrate"/>
    <property type="match status" value="1"/>
</dbReference>
<evidence type="ECO:0000256" key="4">
    <source>
        <dbReference type="ARBA" id="ARBA00023163"/>
    </source>
</evidence>
<reference evidence="6 7" key="1">
    <citation type="submission" date="2021-06" db="EMBL/GenBank/DDBJ databases">
        <authorList>
            <person name="Criscuolo A."/>
        </authorList>
    </citation>
    <scope>NUCLEOTIDE SEQUENCE [LARGE SCALE GENOMIC DNA]</scope>
    <source>
        <strain evidence="7">CIP 111802</strain>
    </source>
</reference>
<evidence type="ECO:0000313" key="6">
    <source>
        <dbReference type="EMBL" id="CAG7648360.1"/>
    </source>
</evidence>
<comment type="caution">
    <text evidence="6">The sequence shown here is derived from an EMBL/GenBank/DDBJ whole genome shotgun (WGS) entry which is preliminary data.</text>
</comment>
<sequence>MISLELYKVFHETARAGNISKAAEQLFITQPSVSYAIKQLEEQLGTALFVRKPKGVELTPEGRALLDYVQPALTLLLEGERLMARYHSLDTGEIRIGGSEVLIKHYLLPAIESFHGHYPGIRFRFVHGKTQDIAGRLEEGSIDIGLIHLPLPAPSLQIHNEWQAEPIFIGSGRDGRRYSQPQDPAELFKLPMILLSPGSSTRRFVEEEARAYRIDIVPEMEVGSIELIKEMVRVGFGIAILHKNLAEAELAAGSILEIPLTRPLARRTIALVSPAKRELSAAASVFIDRIKKL</sequence>
<dbReference type="PANTHER" id="PTHR30126:SF64">
    <property type="entry name" value="HTH-TYPE TRANSCRIPTIONAL REGULATOR CITR"/>
    <property type="match status" value="1"/>
</dbReference>
<dbReference type="RefSeq" id="WP_268966838.1">
    <property type="nucleotide sequence ID" value="NZ_CAJVCE010000012.1"/>
</dbReference>
<evidence type="ECO:0000256" key="3">
    <source>
        <dbReference type="ARBA" id="ARBA00023125"/>
    </source>
</evidence>
<dbReference type="InterPro" id="IPR000847">
    <property type="entry name" value="LysR_HTH_N"/>
</dbReference>
<evidence type="ECO:0000313" key="7">
    <source>
        <dbReference type="Proteomes" id="UP000730618"/>
    </source>
</evidence>
<feature type="domain" description="HTH lysR-type" evidence="5">
    <location>
        <begin position="2"/>
        <end position="59"/>
    </location>
</feature>
<dbReference type="EMBL" id="CAJVCE010000012">
    <property type="protein sequence ID" value="CAG7648360.1"/>
    <property type="molecule type" value="Genomic_DNA"/>
</dbReference>